<dbReference type="AlphaFoldDB" id="A0A4C1W5D2"/>
<organism evidence="1 2">
    <name type="scientific">Eumeta variegata</name>
    <name type="common">Bagworm moth</name>
    <name type="synonym">Eumeta japonica</name>
    <dbReference type="NCBI Taxonomy" id="151549"/>
    <lineage>
        <taxon>Eukaryota</taxon>
        <taxon>Metazoa</taxon>
        <taxon>Ecdysozoa</taxon>
        <taxon>Arthropoda</taxon>
        <taxon>Hexapoda</taxon>
        <taxon>Insecta</taxon>
        <taxon>Pterygota</taxon>
        <taxon>Neoptera</taxon>
        <taxon>Endopterygota</taxon>
        <taxon>Lepidoptera</taxon>
        <taxon>Glossata</taxon>
        <taxon>Ditrysia</taxon>
        <taxon>Tineoidea</taxon>
        <taxon>Psychidae</taxon>
        <taxon>Oiketicinae</taxon>
        <taxon>Eumeta</taxon>
    </lineage>
</organism>
<name>A0A4C1W5D2_EUMVA</name>
<reference evidence="1 2" key="1">
    <citation type="journal article" date="2019" name="Commun. Biol.">
        <title>The bagworm genome reveals a unique fibroin gene that provides high tensile strength.</title>
        <authorList>
            <person name="Kono N."/>
            <person name="Nakamura H."/>
            <person name="Ohtoshi R."/>
            <person name="Tomita M."/>
            <person name="Numata K."/>
            <person name="Arakawa K."/>
        </authorList>
    </citation>
    <scope>NUCLEOTIDE SEQUENCE [LARGE SCALE GENOMIC DNA]</scope>
</reference>
<gene>
    <name evidence="1" type="ORF">EVAR_82212_1</name>
</gene>
<protein>
    <submittedName>
        <fullName evidence="1">Uncharacterized protein</fullName>
    </submittedName>
</protein>
<evidence type="ECO:0000313" key="2">
    <source>
        <dbReference type="Proteomes" id="UP000299102"/>
    </source>
</evidence>
<sequence>MGKKEKRVVSWDTSHVLVHEFMSIYYALSGWSGNRERRNERTKRKREKEKVRSRSKIPISFKPAVKNFVPIIIHIMSSSVNQITTLILDFVCRNSRLLLCSGLTVALRGLGFGILRKREQEPEVVCGRCLSSTRTHRPIEWKRDRSFRALARTLGSGGTRQ</sequence>
<proteinExistence type="predicted"/>
<dbReference type="EMBL" id="BGZK01000479">
    <property type="protein sequence ID" value="GBP46213.1"/>
    <property type="molecule type" value="Genomic_DNA"/>
</dbReference>
<evidence type="ECO:0000313" key="1">
    <source>
        <dbReference type="EMBL" id="GBP46213.1"/>
    </source>
</evidence>
<keyword evidence="2" id="KW-1185">Reference proteome</keyword>
<comment type="caution">
    <text evidence="1">The sequence shown here is derived from an EMBL/GenBank/DDBJ whole genome shotgun (WGS) entry which is preliminary data.</text>
</comment>
<accession>A0A4C1W5D2</accession>
<dbReference type="Proteomes" id="UP000299102">
    <property type="component" value="Unassembled WGS sequence"/>
</dbReference>